<accession>A0A5B7DG32</accession>
<sequence>MAFTPAVTGSIVTPRARLKSQRDLHLPQSQQQRHAGWSAGRQQGSASPMPRSATLTRKHREHRPSQSHLNMDQEDSVPLAASRTTEGLQTNLRSSTLPISASYSQHFSAASQQGRGVPPVRHSLSIGSQYHHPLSDPFRGEFLIKTLSGTTSERHQVSGSDSALRKRMGTSEQNYVSKAAVNNQEMANSAYIHGRKDGSDLPQMEHGFGGNLLDVEPLQQSEVKTEPVVVATTPLVPAQKSSDPAERRDTTQVSPSKDHPHKNSPLRSLFSSPMLLLLGVVFAASAAYMAIVMEEQGALQRLQQAQLTAAFGGQPFLEGRRKRSLLTHKQALSRITASKARLISR</sequence>
<feature type="region of interest" description="Disordered" evidence="1">
    <location>
        <begin position="1"/>
        <end position="88"/>
    </location>
</feature>
<name>A0A5B7DG32_PORTR</name>
<feature type="region of interest" description="Disordered" evidence="1">
    <location>
        <begin position="233"/>
        <end position="265"/>
    </location>
</feature>
<feature type="transmembrane region" description="Helical" evidence="2">
    <location>
        <begin position="274"/>
        <end position="293"/>
    </location>
</feature>
<evidence type="ECO:0000256" key="2">
    <source>
        <dbReference type="SAM" id="Phobius"/>
    </source>
</evidence>
<proteinExistence type="predicted"/>
<dbReference type="AlphaFoldDB" id="A0A5B7DG32"/>
<evidence type="ECO:0000313" key="3">
    <source>
        <dbReference type="EMBL" id="MPC20183.1"/>
    </source>
</evidence>
<evidence type="ECO:0000256" key="1">
    <source>
        <dbReference type="SAM" id="MobiDB-lite"/>
    </source>
</evidence>
<keyword evidence="2" id="KW-0472">Membrane</keyword>
<keyword evidence="4" id="KW-1185">Reference proteome</keyword>
<reference evidence="3 4" key="1">
    <citation type="submission" date="2019-05" db="EMBL/GenBank/DDBJ databases">
        <title>Another draft genome of Portunus trituberculatus and its Hox gene families provides insights of decapod evolution.</title>
        <authorList>
            <person name="Jeong J.-H."/>
            <person name="Song I."/>
            <person name="Kim S."/>
            <person name="Choi T."/>
            <person name="Kim D."/>
            <person name="Ryu S."/>
            <person name="Kim W."/>
        </authorList>
    </citation>
    <scope>NUCLEOTIDE SEQUENCE [LARGE SCALE GENOMIC DNA]</scope>
    <source>
        <tissue evidence="3">Muscle</tissue>
    </source>
</reference>
<comment type="caution">
    <text evidence="3">The sequence shown here is derived from an EMBL/GenBank/DDBJ whole genome shotgun (WGS) entry which is preliminary data.</text>
</comment>
<keyword evidence="2" id="KW-1133">Transmembrane helix</keyword>
<keyword evidence="2" id="KW-0812">Transmembrane</keyword>
<gene>
    <name evidence="3" type="ORF">E2C01_013115</name>
</gene>
<protein>
    <submittedName>
        <fullName evidence="3">Uncharacterized protein</fullName>
    </submittedName>
</protein>
<dbReference type="EMBL" id="VSRR010000845">
    <property type="protein sequence ID" value="MPC20183.1"/>
    <property type="molecule type" value="Genomic_DNA"/>
</dbReference>
<dbReference type="Proteomes" id="UP000324222">
    <property type="component" value="Unassembled WGS sequence"/>
</dbReference>
<organism evidence="3 4">
    <name type="scientific">Portunus trituberculatus</name>
    <name type="common">Swimming crab</name>
    <name type="synonym">Neptunus trituberculatus</name>
    <dbReference type="NCBI Taxonomy" id="210409"/>
    <lineage>
        <taxon>Eukaryota</taxon>
        <taxon>Metazoa</taxon>
        <taxon>Ecdysozoa</taxon>
        <taxon>Arthropoda</taxon>
        <taxon>Crustacea</taxon>
        <taxon>Multicrustacea</taxon>
        <taxon>Malacostraca</taxon>
        <taxon>Eumalacostraca</taxon>
        <taxon>Eucarida</taxon>
        <taxon>Decapoda</taxon>
        <taxon>Pleocyemata</taxon>
        <taxon>Brachyura</taxon>
        <taxon>Eubrachyura</taxon>
        <taxon>Portunoidea</taxon>
        <taxon>Portunidae</taxon>
        <taxon>Portuninae</taxon>
        <taxon>Portunus</taxon>
    </lineage>
</organism>
<evidence type="ECO:0000313" key="4">
    <source>
        <dbReference type="Proteomes" id="UP000324222"/>
    </source>
</evidence>